<dbReference type="GO" id="GO:0052913">
    <property type="term" value="F:16S rRNA (guanine(966)-N(2))-methyltransferase activity"/>
    <property type="evidence" value="ECO:0007669"/>
    <property type="project" value="UniProtKB-EC"/>
</dbReference>
<protein>
    <submittedName>
        <fullName evidence="3">Ribosomal RNA small subunit methyltransferase D</fullName>
        <ecNumber evidence="3">2.1.1.171</ecNumber>
    </submittedName>
</protein>
<comment type="caution">
    <text evidence="3">The sequence shown here is derived from an EMBL/GenBank/DDBJ whole genome shotgun (WGS) entry which is preliminary data.</text>
</comment>
<sequence>MCFMRVITGSARGRRLETLEGEDVRPTTDRIKEAVFSIIQFETEGRNFLDLFAGSGQMGIEALSRGAKSASFVDNAKKSLETVKRNLKAVKLENSAKVFAMDFHSFLSMNSQRFDIAFLDPPYRTGMLQDALELVVDAMNDTGVIIAENPLDEEILSNYGDFVLDRQYRYGKIKITTFRHKDFQR</sequence>
<organism evidence="3 4">
    <name type="scientific">Ruminococcus bromii</name>
    <dbReference type="NCBI Taxonomy" id="40518"/>
    <lineage>
        <taxon>Bacteria</taxon>
        <taxon>Bacillati</taxon>
        <taxon>Bacillota</taxon>
        <taxon>Clostridia</taxon>
        <taxon>Eubacteriales</taxon>
        <taxon>Oscillospiraceae</taxon>
        <taxon>Ruminococcus</taxon>
    </lineage>
</organism>
<dbReference type="InterPro" id="IPR002052">
    <property type="entry name" value="DNA_methylase_N6_adenine_CS"/>
</dbReference>
<dbReference type="CDD" id="cd02440">
    <property type="entry name" value="AdoMet_MTases"/>
    <property type="match status" value="1"/>
</dbReference>
<keyword evidence="1 3" id="KW-0489">Methyltransferase</keyword>
<dbReference type="Proteomes" id="UP000233425">
    <property type="component" value="Unassembled WGS sequence"/>
</dbReference>
<dbReference type="GO" id="GO:0003676">
    <property type="term" value="F:nucleic acid binding"/>
    <property type="evidence" value="ECO:0007669"/>
    <property type="project" value="InterPro"/>
</dbReference>
<name>A0A2N0UWB8_9FIRM</name>
<proteinExistence type="predicted"/>
<dbReference type="Pfam" id="PF03602">
    <property type="entry name" value="Cons_hypoth95"/>
    <property type="match status" value="1"/>
</dbReference>
<dbReference type="PIRSF" id="PIRSF004553">
    <property type="entry name" value="CHP00095"/>
    <property type="match status" value="1"/>
</dbReference>
<gene>
    <name evidence="3" type="primary">rsmD</name>
    <name evidence="3" type="ORF">RBATCC27255_00872</name>
</gene>
<evidence type="ECO:0000256" key="2">
    <source>
        <dbReference type="ARBA" id="ARBA00022679"/>
    </source>
</evidence>
<dbReference type="EC" id="2.1.1.171" evidence="3"/>
<evidence type="ECO:0000313" key="4">
    <source>
        <dbReference type="Proteomes" id="UP000233425"/>
    </source>
</evidence>
<dbReference type="InterPro" id="IPR004398">
    <property type="entry name" value="RNA_MeTrfase_RsmD"/>
</dbReference>
<dbReference type="AlphaFoldDB" id="A0A2N0UWB8"/>
<evidence type="ECO:0000256" key="1">
    <source>
        <dbReference type="ARBA" id="ARBA00022603"/>
    </source>
</evidence>
<accession>A0A2N0UWB8</accession>
<dbReference type="NCBIfam" id="TIGR00095">
    <property type="entry name" value="16S rRNA (guanine(966)-N(2))-methyltransferase RsmD"/>
    <property type="match status" value="1"/>
</dbReference>
<dbReference type="PROSITE" id="PS00092">
    <property type="entry name" value="N6_MTASE"/>
    <property type="match status" value="1"/>
</dbReference>
<keyword evidence="4" id="KW-1185">Reference proteome</keyword>
<dbReference type="InterPro" id="IPR029063">
    <property type="entry name" value="SAM-dependent_MTases_sf"/>
</dbReference>
<dbReference type="SUPFAM" id="SSF53335">
    <property type="entry name" value="S-adenosyl-L-methionine-dependent methyltransferases"/>
    <property type="match status" value="1"/>
</dbReference>
<dbReference type="Gene3D" id="3.40.50.150">
    <property type="entry name" value="Vaccinia Virus protein VP39"/>
    <property type="match status" value="1"/>
</dbReference>
<reference evidence="3" key="1">
    <citation type="journal article" date="2018" name="Environ. Microbiol.">
        <title>Sporulation capability and amylosome conservation among diverse human colonic and rumen isolates of the keystone starch-degrader Ruminococcus bromii.</title>
        <authorList>
            <person name="Mukhopadhya I."/>
            <person name="Morais S."/>
            <person name="Laverde-Gomez J."/>
            <person name="Sheridan P.O."/>
            <person name="Walker A.W."/>
            <person name="Kelly W."/>
            <person name="Klieve A.V."/>
            <person name="Ouwerkerk D."/>
            <person name="Duncan S.H."/>
            <person name="Louis P."/>
            <person name="Koropatkin N."/>
            <person name="Cockburn D."/>
            <person name="Kibler R."/>
            <person name="Cooper P.J."/>
            <person name="Sandoval C."/>
            <person name="Crost E."/>
            <person name="Juge N."/>
            <person name="Bayer E.A."/>
            <person name="Flint H.J."/>
        </authorList>
    </citation>
    <scope>NUCLEOTIDE SEQUENCE [LARGE SCALE GENOMIC DNA]</scope>
    <source>
        <strain evidence="3">ATCC 27255</strain>
    </source>
</reference>
<dbReference type="PANTHER" id="PTHR43542">
    <property type="entry name" value="METHYLTRANSFERASE"/>
    <property type="match status" value="1"/>
</dbReference>
<dbReference type="EMBL" id="NNSR01000041">
    <property type="protein sequence ID" value="PKD31228.1"/>
    <property type="molecule type" value="Genomic_DNA"/>
</dbReference>
<evidence type="ECO:0000313" key="3">
    <source>
        <dbReference type="EMBL" id="PKD31228.1"/>
    </source>
</evidence>
<keyword evidence="2 3" id="KW-0808">Transferase</keyword>
<dbReference type="PANTHER" id="PTHR43542:SF1">
    <property type="entry name" value="METHYLTRANSFERASE"/>
    <property type="match status" value="1"/>
</dbReference>